<sequence length="69" mass="7911">MNHLPKKRDQCPPAKKVSWYPPRPFRPINFLFTVSPKGILPADRRIFSQGLLHIATEATTPNPIESLKF</sequence>
<evidence type="ECO:0000313" key="1">
    <source>
        <dbReference type="Proteomes" id="UP000887572"/>
    </source>
</evidence>
<organism evidence="1 2">
    <name type="scientific">Globodera rostochiensis</name>
    <name type="common">Golden nematode worm</name>
    <name type="synonym">Heterodera rostochiensis</name>
    <dbReference type="NCBI Taxonomy" id="31243"/>
    <lineage>
        <taxon>Eukaryota</taxon>
        <taxon>Metazoa</taxon>
        <taxon>Ecdysozoa</taxon>
        <taxon>Nematoda</taxon>
        <taxon>Chromadorea</taxon>
        <taxon>Rhabditida</taxon>
        <taxon>Tylenchina</taxon>
        <taxon>Tylenchomorpha</taxon>
        <taxon>Tylenchoidea</taxon>
        <taxon>Heteroderidae</taxon>
        <taxon>Heteroderinae</taxon>
        <taxon>Globodera</taxon>
    </lineage>
</organism>
<accession>A0A914HMU6</accession>
<protein>
    <submittedName>
        <fullName evidence="2">Uncharacterized protein</fullName>
    </submittedName>
</protein>
<evidence type="ECO:0000313" key="2">
    <source>
        <dbReference type="WBParaSite" id="Gr19_v10_g2760.t1"/>
    </source>
</evidence>
<dbReference type="AlphaFoldDB" id="A0A914HMU6"/>
<name>A0A914HMU6_GLORO</name>
<dbReference type="WBParaSite" id="Gr19_v10_g2760.t1">
    <property type="protein sequence ID" value="Gr19_v10_g2760.t1"/>
    <property type="gene ID" value="Gr19_v10_g2760"/>
</dbReference>
<dbReference type="Proteomes" id="UP000887572">
    <property type="component" value="Unplaced"/>
</dbReference>
<keyword evidence="1" id="KW-1185">Reference proteome</keyword>
<proteinExistence type="predicted"/>
<reference evidence="2" key="1">
    <citation type="submission" date="2022-11" db="UniProtKB">
        <authorList>
            <consortium name="WormBaseParasite"/>
        </authorList>
    </citation>
    <scope>IDENTIFICATION</scope>
</reference>